<dbReference type="RefSeq" id="WP_105200968.1">
    <property type="nucleotide sequence ID" value="NZ_JBCGCU010000015.1"/>
</dbReference>
<sequence>MDVNLGIQIILGALAIGAFFISHGTLLRIAASIAIGLLFFVHAQQLVTPNGLTNITLVLINTFYLFKVYTSRVGRTLV</sequence>
<gene>
    <name evidence="2" type="ORF">WCN91_12675</name>
</gene>
<comment type="caution">
    <text evidence="2">The sequence shown here is derived from an EMBL/GenBank/DDBJ whole genome shotgun (WGS) entry which is preliminary data.</text>
</comment>
<feature type="transmembrane region" description="Helical" evidence="1">
    <location>
        <begin position="6"/>
        <end position="22"/>
    </location>
</feature>
<evidence type="ECO:0008006" key="4">
    <source>
        <dbReference type="Google" id="ProtNLM"/>
    </source>
</evidence>
<dbReference type="Proteomes" id="UP001447008">
    <property type="component" value="Unassembled WGS sequence"/>
</dbReference>
<keyword evidence="1" id="KW-0472">Membrane</keyword>
<protein>
    <recommendedName>
        <fullName evidence="4">Inner membrane protein</fullName>
    </recommendedName>
</protein>
<reference evidence="2 3" key="1">
    <citation type="submission" date="2024-03" db="EMBL/GenBank/DDBJ databases">
        <title>Pseudoalteromonas qingdaonensis sp. nov., isolated from the intestines of marine benthic organisms.</title>
        <authorList>
            <person name="Lin X."/>
            <person name="Fang S."/>
            <person name="Hu X."/>
        </authorList>
    </citation>
    <scope>NUCLEOTIDE SEQUENCE [LARGE SCALE GENOMIC DNA]</scope>
    <source>
        <strain evidence="2 3">YIC-827</strain>
    </source>
</reference>
<dbReference type="EMBL" id="JBCGCU010000015">
    <property type="protein sequence ID" value="MEM0516255.1"/>
    <property type="molecule type" value="Genomic_DNA"/>
</dbReference>
<keyword evidence="3" id="KW-1185">Reference proteome</keyword>
<evidence type="ECO:0000313" key="3">
    <source>
        <dbReference type="Proteomes" id="UP001447008"/>
    </source>
</evidence>
<evidence type="ECO:0000256" key="1">
    <source>
        <dbReference type="SAM" id="Phobius"/>
    </source>
</evidence>
<keyword evidence="1" id="KW-1133">Transmembrane helix</keyword>
<keyword evidence="1" id="KW-0812">Transmembrane</keyword>
<feature type="transmembrane region" description="Helical" evidence="1">
    <location>
        <begin position="52"/>
        <end position="70"/>
    </location>
</feature>
<proteinExistence type="predicted"/>
<evidence type="ECO:0000313" key="2">
    <source>
        <dbReference type="EMBL" id="MEM0516255.1"/>
    </source>
</evidence>
<accession>A0ABU9MYC7</accession>
<name>A0ABU9MYC7_9GAMM</name>
<organism evidence="2 3">
    <name type="scientific">Pseudoalteromonas qingdaonensis</name>
    <dbReference type="NCBI Taxonomy" id="3131913"/>
    <lineage>
        <taxon>Bacteria</taxon>
        <taxon>Pseudomonadati</taxon>
        <taxon>Pseudomonadota</taxon>
        <taxon>Gammaproteobacteria</taxon>
        <taxon>Alteromonadales</taxon>
        <taxon>Pseudoalteromonadaceae</taxon>
        <taxon>Pseudoalteromonas</taxon>
    </lineage>
</organism>